<dbReference type="PANTHER" id="PTHR33601">
    <property type="entry name" value="PROTEIN LITTLE ZIPPER 4"/>
    <property type="match status" value="1"/>
</dbReference>
<proteinExistence type="predicted"/>
<evidence type="ECO:0000313" key="2">
    <source>
        <dbReference type="Proteomes" id="UP000593562"/>
    </source>
</evidence>
<organism evidence="1 2">
    <name type="scientific">Tripterygium wilfordii</name>
    <name type="common">Thunder God vine</name>
    <dbReference type="NCBI Taxonomy" id="458696"/>
    <lineage>
        <taxon>Eukaryota</taxon>
        <taxon>Viridiplantae</taxon>
        <taxon>Streptophyta</taxon>
        <taxon>Embryophyta</taxon>
        <taxon>Tracheophyta</taxon>
        <taxon>Spermatophyta</taxon>
        <taxon>Magnoliopsida</taxon>
        <taxon>eudicotyledons</taxon>
        <taxon>Gunneridae</taxon>
        <taxon>Pentapetalae</taxon>
        <taxon>rosids</taxon>
        <taxon>fabids</taxon>
        <taxon>Celastrales</taxon>
        <taxon>Celastraceae</taxon>
        <taxon>Tripterygium</taxon>
    </lineage>
</organism>
<dbReference type="AlphaFoldDB" id="A0A7J7DE24"/>
<dbReference type="EMBL" id="JAAARO010000008">
    <property type="protein sequence ID" value="KAF5744326.1"/>
    <property type="molecule type" value="Genomic_DNA"/>
</dbReference>
<name>A0A7J7DE24_TRIWF</name>
<keyword evidence="2" id="KW-1185">Reference proteome</keyword>
<gene>
    <name evidence="1" type="ORF">HS088_TW08G00927</name>
</gene>
<dbReference type="Proteomes" id="UP000593562">
    <property type="component" value="Unassembled WGS sequence"/>
</dbReference>
<dbReference type="InParanoid" id="A0A7J7DE24"/>
<sequence>MCNNISIPTPLYFALRCPSKGKNVRVHCFKRRRRLTREARGKGMVGERRRVEIKNLKLYKENQSIMRANERLRKKALLLHQENQELLFQLQNKYSVPQTDFAHTHSHSSI</sequence>
<dbReference type="FunCoup" id="A0A7J7DE24">
    <property type="interactions" value="598"/>
</dbReference>
<comment type="caution">
    <text evidence="1">The sequence shown here is derived from an EMBL/GenBank/DDBJ whole genome shotgun (WGS) entry which is preliminary data.</text>
</comment>
<dbReference type="PANTHER" id="PTHR33601:SF22">
    <property type="entry name" value="PROTEIN LITTLE ZIPPER 1"/>
    <property type="match status" value="1"/>
</dbReference>
<evidence type="ECO:0000313" key="1">
    <source>
        <dbReference type="EMBL" id="KAF5744326.1"/>
    </source>
</evidence>
<dbReference type="InterPro" id="IPR039312">
    <property type="entry name" value="ZPR"/>
</dbReference>
<accession>A0A7J7DE24</accession>
<reference evidence="1 2" key="1">
    <citation type="journal article" date="2020" name="Nat. Commun.">
        <title>Genome of Tripterygium wilfordii and identification of cytochrome P450 involved in triptolide biosynthesis.</title>
        <authorList>
            <person name="Tu L."/>
            <person name="Su P."/>
            <person name="Zhang Z."/>
            <person name="Gao L."/>
            <person name="Wang J."/>
            <person name="Hu T."/>
            <person name="Zhou J."/>
            <person name="Zhang Y."/>
            <person name="Zhao Y."/>
            <person name="Liu Y."/>
            <person name="Song Y."/>
            <person name="Tong Y."/>
            <person name="Lu Y."/>
            <person name="Yang J."/>
            <person name="Xu C."/>
            <person name="Jia M."/>
            <person name="Peters R.J."/>
            <person name="Huang L."/>
            <person name="Gao W."/>
        </authorList>
    </citation>
    <scope>NUCLEOTIDE SEQUENCE [LARGE SCALE GENOMIC DNA]</scope>
    <source>
        <strain evidence="2">cv. XIE 37</strain>
        <tissue evidence="1">Leaf</tissue>
    </source>
</reference>
<protein>
    <submittedName>
        <fullName evidence="1">Uncharacterized protein</fullName>
    </submittedName>
</protein>